<reference evidence="1 2" key="1">
    <citation type="journal article" date="2016" name="Nat. Commun.">
        <title>Thousands of microbial genomes shed light on interconnected biogeochemical processes in an aquifer system.</title>
        <authorList>
            <person name="Anantharaman K."/>
            <person name="Brown C.T."/>
            <person name="Hug L.A."/>
            <person name="Sharon I."/>
            <person name="Castelle C.J."/>
            <person name="Probst A.J."/>
            <person name="Thomas B.C."/>
            <person name="Singh A."/>
            <person name="Wilkins M.J."/>
            <person name="Karaoz U."/>
            <person name="Brodie E.L."/>
            <person name="Williams K.H."/>
            <person name="Hubbard S.S."/>
            <person name="Banfield J.F."/>
        </authorList>
    </citation>
    <scope>NUCLEOTIDE SEQUENCE [LARGE SCALE GENOMIC DNA]</scope>
</reference>
<protein>
    <submittedName>
        <fullName evidence="1">Uncharacterized protein</fullName>
    </submittedName>
</protein>
<sequence length="355" mass="40027">MPYPEPDRDRDLKILAGKDPDRPDRINVAVNWTELYFRLGLITHIESVYIVSRLQALDYLERLKNHNFLTSSFRLIKLSFSYINIIINMLDTPETPKGNLFEKFKNRFAPVKPAENVAPETHTGPNALGAIEIRVGQQKIAAEPVLPEAAALREQKQKVSLETMKQLEAARSHLGEFCLTLGQGENRAIMLIAPTREQIRSGYACDWYTVFTRYGIRRFSIVSEVTEKAGGFDEDTRKDYLASYSLFLKELEKAREVQLVGGVNKNTGYTEIERDITRGIATEGTLQLSDGSRIISIFTPYSIIRIEINEDRVTDALRRSIALAQTEPKAQILSDRATMNTLAKVSSVLSGTRGN</sequence>
<dbReference type="EMBL" id="MFZG01000017">
    <property type="protein sequence ID" value="OGK16813.1"/>
    <property type="molecule type" value="Genomic_DNA"/>
</dbReference>
<accession>A0A1F7GD54</accession>
<evidence type="ECO:0000313" key="1">
    <source>
        <dbReference type="EMBL" id="OGK16813.1"/>
    </source>
</evidence>
<proteinExistence type="predicted"/>
<evidence type="ECO:0000313" key="2">
    <source>
        <dbReference type="Proteomes" id="UP000177208"/>
    </source>
</evidence>
<dbReference type="AlphaFoldDB" id="A0A1F7GD54"/>
<gene>
    <name evidence="1" type="ORF">A2774_05395</name>
</gene>
<dbReference type="Proteomes" id="UP000177208">
    <property type="component" value="Unassembled WGS sequence"/>
</dbReference>
<organism evidence="1 2">
    <name type="scientific">Candidatus Roizmanbacteria bacterium RIFCSPHIGHO2_01_FULL_39_12c</name>
    <dbReference type="NCBI Taxonomy" id="1802031"/>
    <lineage>
        <taxon>Bacteria</taxon>
        <taxon>Candidatus Roizmaniibacteriota</taxon>
    </lineage>
</organism>
<comment type="caution">
    <text evidence="1">The sequence shown here is derived from an EMBL/GenBank/DDBJ whole genome shotgun (WGS) entry which is preliminary data.</text>
</comment>
<name>A0A1F7GD54_9BACT</name>